<reference evidence="2 3" key="1">
    <citation type="submission" date="2020-04" db="EMBL/GenBank/DDBJ databases">
        <title>MicrobeNet Type strains.</title>
        <authorList>
            <person name="Nicholson A.C."/>
        </authorList>
    </citation>
    <scope>NUCLEOTIDE SEQUENCE [LARGE SCALE GENOMIC DNA]</scope>
    <source>
        <strain evidence="2 3">DSM 44956</strain>
    </source>
</reference>
<gene>
    <name evidence="2" type="ORF">HGB38_16205</name>
</gene>
<dbReference type="Proteomes" id="UP000540698">
    <property type="component" value="Unassembled WGS sequence"/>
</dbReference>
<evidence type="ECO:0000313" key="2">
    <source>
        <dbReference type="EMBL" id="NKY27757.1"/>
    </source>
</evidence>
<dbReference type="Pfam" id="PF02575">
    <property type="entry name" value="YbaB_DNA_bd"/>
    <property type="match status" value="1"/>
</dbReference>
<organism evidence="2 3">
    <name type="scientific">Nocardia gamkensis</name>
    <dbReference type="NCBI Taxonomy" id="352869"/>
    <lineage>
        <taxon>Bacteria</taxon>
        <taxon>Bacillati</taxon>
        <taxon>Actinomycetota</taxon>
        <taxon>Actinomycetes</taxon>
        <taxon>Mycobacteriales</taxon>
        <taxon>Nocardiaceae</taxon>
        <taxon>Nocardia</taxon>
    </lineage>
</organism>
<comment type="caution">
    <text evidence="2">The sequence shown here is derived from an EMBL/GenBank/DDBJ whole genome shotgun (WGS) entry which is preliminary data.</text>
</comment>
<dbReference type="RefSeq" id="WP_062969428.1">
    <property type="nucleotide sequence ID" value="NZ_JAAXOS010000007.1"/>
</dbReference>
<dbReference type="Gene3D" id="3.30.1310.10">
    <property type="entry name" value="Nucleoid-associated protein YbaB-like domain"/>
    <property type="match status" value="1"/>
</dbReference>
<feature type="region of interest" description="Disordered" evidence="1">
    <location>
        <begin position="133"/>
        <end position="172"/>
    </location>
</feature>
<evidence type="ECO:0000313" key="3">
    <source>
        <dbReference type="Proteomes" id="UP000540698"/>
    </source>
</evidence>
<dbReference type="AlphaFoldDB" id="A0A7X6R3Y8"/>
<name>A0A7X6R3Y8_9NOCA</name>
<dbReference type="InterPro" id="IPR004401">
    <property type="entry name" value="YbaB/EbfC"/>
</dbReference>
<proteinExistence type="predicted"/>
<dbReference type="GO" id="GO:0003677">
    <property type="term" value="F:DNA binding"/>
    <property type="evidence" value="ECO:0007669"/>
    <property type="project" value="InterPro"/>
</dbReference>
<keyword evidence="3" id="KW-1185">Reference proteome</keyword>
<dbReference type="InterPro" id="IPR036894">
    <property type="entry name" value="YbaB-like_sf"/>
</dbReference>
<dbReference type="SUPFAM" id="SSF82607">
    <property type="entry name" value="YbaB-like"/>
    <property type="match status" value="1"/>
</dbReference>
<feature type="region of interest" description="Disordered" evidence="1">
    <location>
        <begin position="1"/>
        <end position="22"/>
    </location>
</feature>
<sequence length="172" mass="18730">MVGIEQDPLGAHSGGLGEQVDSMLEQLQRQRQGFVTAQSRLSSATAEAWSSDRLVRVVSNIAGIPVEVHVVPEAFKRSTPEKLGRSVTEAAQLAARLVAERAQQALGPIEELVDGMPDLPDLIPGAPSVKDLFKSVVPRPPSPAPSKPKRPRVEDDDEDEYFRNASYLEERP</sequence>
<accession>A0A7X6R3Y8</accession>
<dbReference type="EMBL" id="JAAXOS010000007">
    <property type="protein sequence ID" value="NKY27757.1"/>
    <property type="molecule type" value="Genomic_DNA"/>
</dbReference>
<evidence type="ECO:0000256" key="1">
    <source>
        <dbReference type="SAM" id="MobiDB-lite"/>
    </source>
</evidence>
<protein>
    <submittedName>
        <fullName evidence="2">YbaB/EbfC family nucleoid-associated protein</fullName>
    </submittedName>
</protein>